<feature type="modified residue" description="4-aspartylphosphate" evidence="5">
    <location>
        <position position="66"/>
    </location>
</feature>
<sequence>MNSDSPTSSAPRPVSVVIVDDSEVVRAGLSALLGASALIEVLGEGRDVASGLAAVAQYRPDVVILDIRLPDGTGFDACRRICQSNTETRVLILTSVEDEEMVDNAIRAGAHGYLLKEINGTALIDAIRSIAAGKSILDPAITARVLSLMRSNTPSTRTLVDSLSAQESRVLGLIAEGKTNKEVAMEMGLAEKTVKNYLSTVFEKLHVTRRTQAAALYAQAQAASRT</sequence>
<dbReference type="SUPFAM" id="SSF52172">
    <property type="entry name" value="CheY-like"/>
    <property type="match status" value="1"/>
</dbReference>
<evidence type="ECO:0000259" key="7">
    <source>
        <dbReference type="PROSITE" id="PS50110"/>
    </source>
</evidence>
<dbReference type="PROSITE" id="PS50110">
    <property type="entry name" value="RESPONSE_REGULATORY"/>
    <property type="match status" value="1"/>
</dbReference>
<dbReference type="PRINTS" id="PR00038">
    <property type="entry name" value="HTHLUXR"/>
</dbReference>
<evidence type="ECO:0000256" key="1">
    <source>
        <dbReference type="ARBA" id="ARBA00022553"/>
    </source>
</evidence>
<dbReference type="Gene3D" id="3.40.50.2300">
    <property type="match status" value="1"/>
</dbReference>
<evidence type="ECO:0000259" key="6">
    <source>
        <dbReference type="PROSITE" id="PS50043"/>
    </source>
</evidence>
<dbReference type="EMBL" id="CP139781">
    <property type="protein sequence ID" value="WRQ88179.1"/>
    <property type="molecule type" value="Genomic_DNA"/>
</dbReference>
<accession>A0ABZ1CC67</accession>
<dbReference type="PANTHER" id="PTHR43214">
    <property type="entry name" value="TWO-COMPONENT RESPONSE REGULATOR"/>
    <property type="match status" value="1"/>
</dbReference>
<dbReference type="SMART" id="SM00448">
    <property type="entry name" value="REC"/>
    <property type="match status" value="1"/>
</dbReference>
<keyword evidence="2" id="KW-0805">Transcription regulation</keyword>
<proteinExistence type="predicted"/>
<keyword evidence="1 5" id="KW-0597">Phosphoprotein</keyword>
<dbReference type="CDD" id="cd06170">
    <property type="entry name" value="LuxR_C_like"/>
    <property type="match status" value="1"/>
</dbReference>
<feature type="domain" description="HTH luxR-type" evidence="6">
    <location>
        <begin position="156"/>
        <end position="221"/>
    </location>
</feature>
<dbReference type="CDD" id="cd17535">
    <property type="entry name" value="REC_NarL-like"/>
    <property type="match status" value="1"/>
</dbReference>
<evidence type="ECO:0000313" key="8">
    <source>
        <dbReference type="EMBL" id="WRQ88179.1"/>
    </source>
</evidence>
<dbReference type="SMART" id="SM00421">
    <property type="entry name" value="HTH_LUXR"/>
    <property type="match status" value="1"/>
</dbReference>
<evidence type="ECO:0000313" key="9">
    <source>
        <dbReference type="Proteomes" id="UP000738431"/>
    </source>
</evidence>
<dbReference type="Pfam" id="PF00196">
    <property type="entry name" value="GerE"/>
    <property type="match status" value="1"/>
</dbReference>
<dbReference type="InterPro" id="IPR016032">
    <property type="entry name" value="Sig_transdc_resp-reg_C-effctor"/>
</dbReference>
<dbReference type="Proteomes" id="UP000738431">
    <property type="component" value="Chromosome"/>
</dbReference>
<dbReference type="InterPro" id="IPR001789">
    <property type="entry name" value="Sig_transdc_resp-reg_receiver"/>
</dbReference>
<dbReference type="RefSeq" id="WP_221028791.1">
    <property type="nucleotide sequence ID" value="NZ_CP139781.1"/>
</dbReference>
<dbReference type="PROSITE" id="PS50043">
    <property type="entry name" value="HTH_LUXR_2"/>
    <property type="match status" value="1"/>
</dbReference>
<evidence type="ECO:0000256" key="4">
    <source>
        <dbReference type="ARBA" id="ARBA00023163"/>
    </source>
</evidence>
<dbReference type="InterPro" id="IPR039420">
    <property type="entry name" value="WalR-like"/>
</dbReference>
<dbReference type="InterPro" id="IPR058245">
    <property type="entry name" value="NreC/VraR/RcsB-like_REC"/>
</dbReference>
<dbReference type="PANTHER" id="PTHR43214:SF24">
    <property type="entry name" value="TRANSCRIPTIONAL REGULATORY PROTEIN NARL-RELATED"/>
    <property type="match status" value="1"/>
</dbReference>
<name>A0ABZ1CC67_9BACT</name>
<dbReference type="InterPro" id="IPR011006">
    <property type="entry name" value="CheY-like_superfamily"/>
</dbReference>
<dbReference type="InterPro" id="IPR000792">
    <property type="entry name" value="Tscrpt_reg_LuxR_C"/>
</dbReference>
<reference evidence="8 9" key="2">
    <citation type="submission" date="2023-12" db="EMBL/GenBank/DDBJ databases">
        <title>Description of an unclassified Opitutus bacterium of Verrucomicrobiota.</title>
        <authorList>
            <person name="Zhang D.-F."/>
        </authorList>
    </citation>
    <scope>NUCLEOTIDE SEQUENCE [LARGE SCALE GENOMIC DNA]</scope>
    <source>
        <strain evidence="8 9">WL0086</strain>
    </source>
</reference>
<evidence type="ECO:0000256" key="3">
    <source>
        <dbReference type="ARBA" id="ARBA00023125"/>
    </source>
</evidence>
<keyword evidence="3" id="KW-0238">DNA-binding</keyword>
<protein>
    <submittedName>
        <fullName evidence="8">Response regulator transcription factor</fullName>
    </submittedName>
</protein>
<reference evidence="8 9" key="1">
    <citation type="submission" date="2021-08" db="EMBL/GenBank/DDBJ databases">
        <authorList>
            <person name="Zhang D."/>
            <person name="Zhang A."/>
            <person name="Wang L."/>
        </authorList>
    </citation>
    <scope>NUCLEOTIDE SEQUENCE [LARGE SCALE GENOMIC DNA]</scope>
    <source>
        <strain evidence="8 9">WL0086</strain>
    </source>
</reference>
<organism evidence="8 9">
    <name type="scientific">Actomonas aquatica</name>
    <dbReference type="NCBI Taxonomy" id="2866162"/>
    <lineage>
        <taxon>Bacteria</taxon>
        <taxon>Pseudomonadati</taxon>
        <taxon>Verrucomicrobiota</taxon>
        <taxon>Opitutia</taxon>
        <taxon>Opitutales</taxon>
        <taxon>Opitutaceae</taxon>
        <taxon>Actomonas</taxon>
    </lineage>
</organism>
<dbReference type="Pfam" id="PF00072">
    <property type="entry name" value="Response_reg"/>
    <property type="match status" value="1"/>
</dbReference>
<keyword evidence="9" id="KW-1185">Reference proteome</keyword>
<keyword evidence="4" id="KW-0804">Transcription</keyword>
<feature type="domain" description="Response regulatory" evidence="7">
    <location>
        <begin position="15"/>
        <end position="131"/>
    </location>
</feature>
<dbReference type="SUPFAM" id="SSF46894">
    <property type="entry name" value="C-terminal effector domain of the bipartite response regulators"/>
    <property type="match status" value="1"/>
</dbReference>
<evidence type="ECO:0000256" key="2">
    <source>
        <dbReference type="ARBA" id="ARBA00023015"/>
    </source>
</evidence>
<evidence type="ECO:0000256" key="5">
    <source>
        <dbReference type="PROSITE-ProRule" id="PRU00169"/>
    </source>
</evidence>
<gene>
    <name evidence="8" type="ORF">K1X11_002085</name>
</gene>